<reference evidence="8 9" key="1">
    <citation type="journal article" date="2023" name="Hortic Res">
        <title>The complete reference genome for grapevine (Vitis vinifera L.) genetics and breeding.</title>
        <authorList>
            <person name="Shi X."/>
            <person name="Cao S."/>
            <person name="Wang X."/>
            <person name="Huang S."/>
            <person name="Wang Y."/>
            <person name="Liu Z."/>
            <person name="Liu W."/>
            <person name="Leng X."/>
            <person name="Peng Y."/>
            <person name="Wang N."/>
            <person name="Wang Y."/>
            <person name="Ma Z."/>
            <person name="Xu X."/>
            <person name="Zhang F."/>
            <person name="Xue H."/>
            <person name="Zhong H."/>
            <person name="Wang Y."/>
            <person name="Zhang K."/>
            <person name="Velt A."/>
            <person name="Avia K."/>
            <person name="Holtgrawe D."/>
            <person name="Grimplet J."/>
            <person name="Matus J.T."/>
            <person name="Ware D."/>
            <person name="Wu X."/>
            <person name="Wang H."/>
            <person name="Liu C."/>
            <person name="Fang Y."/>
            <person name="Rustenholz C."/>
            <person name="Cheng Z."/>
            <person name="Xiao H."/>
            <person name="Zhou Y."/>
        </authorList>
    </citation>
    <scope>NUCLEOTIDE SEQUENCE [LARGE SCALE GENOMIC DNA]</scope>
    <source>
        <strain evidence="9">cv. Pinot noir / PN40024</strain>
        <tissue evidence="8">Leaf</tissue>
    </source>
</reference>
<evidence type="ECO:0000256" key="5">
    <source>
        <dbReference type="ARBA" id="ARBA00022694"/>
    </source>
</evidence>
<dbReference type="Gene3D" id="3.30.56.70">
    <property type="entry name" value="N2,N2-dimethylguanosine tRNA methyltransferase, C-terminal domain"/>
    <property type="match status" value="1"/>
</dbReference>
<keyword evidence="5 7" id="KW-0819">tRNA processing</keyword>
<evidence type="ECO:0000256" key="3">
    <source>
        <dbReference type="ARBA" id="ARBA00022679"/>
    </source>
</evidence>
<dbReference type="InterPro" id="IPR042296">
    <property type="entry name" value="tRNA_met_Trm1_C"/>
</dbReference>
<dbReference type="InterPro" id="IPR002905">
    <property type="entry name" value="Trm1"/>
</dbReference>
<dbReference type="InterPro" id="IPR029063">
    <property type="entry name" value="SAM-dependent_MTases_sf"/>
</dbReference>
<dbReference type="Proteomes" id="UP001227230">
    <property type="component" value="Chromosome 13"/>
</dbReference>
<keyword evidence="4 7" id="KW-0949">S-adenosyl-L-methionine</keyword>
<proteinExistence type="inferred from homology"/>
<gene>
    <name evidence="8" type="ORF">VitviT2T_020022</name>
</gene>
<name>A0ABY9D4M6_VITVI</name>
<dbReference type="PANTHER" id="PTHR10631">
    <property type="entry name" value="N 2 ,N 2 -DIMETHYLGUANOSINE TRNA METHYLTRANSFERASE"/>
    <property type="match status" value="1"/>
</dbReference>
<evidence type="ECO:0000256" key="7">
    <source>
        <dbReference type="PROSITE-ProRule" id="PRU00958"/>
    </source>
</evidence>
<evidence type="ECO:0000313" key="8">
    <source>
        <dbReference type="EMBL" id="WKA01756.1"/>
    </source>
</evidence>
<protein>
    <submittedName>
        <fullName evidence="8">Uncharacterized protein</fullName>
    </submittedName>
</protein>
<evidence type="ECO:0000256" key="6">
    <source>
        <dbReference type="ARBA" id="ARBA00022884"/>
    </source>
</evidence>
<dbReference type="SUPFAM" id="SSF53335">
    <property type="entry name" value="S-adenosyl-L-methionine-dependent methyltransferases"/>
    <property type="match status" value="1"/>
</dbReference>
<evidence type="ECO:0000313" key="9">
    <source>
        <dbReference type="Proteomes" id="UP001227230"/>
    </source>
</evidence>
<dbReference type="EMBL" id="CP126660">
    <property type="protein sequence ID" value="WKA01756.1"/>
    <property type="molecule type" value="Genomic_DNA"/>
</dbReference>
<keyword evidence="9" id="KW-1185">Reference proteome</keyword>
<dbReference type="Pfam" id="PF02005">
    <property type="entry name" value="TRM"/>
    <property type="match status" value="1"/>
</dbReference>
<evidence type="ECO:0000256" key="4">
    <source>
        <dbReference type="ARBA" id="ARBA00022691"/>
    </source>
</evidence>
<organism evidence="8 9">
    <name type="scientific">Vitis vinifera</name>
    <name type="common">Grape</name>
    <dbReference type="NCBI Taxonomy" id="29760"/>
    <lineage>
        <taxon>Eukaryota</taxon>
        <taxon>Viridiplantae</taxon>
        <taxon>Streptophyta</taxon>
        <taxon>Embryophyta</taxon>
        <taxon>Tracheophyta</taxon>
        <taxon>Spermatophyta</taxon>
        <taxon>Magnoliopsida</taxon>
        <taxon>eudicotyledons</taxon>
        <taxon>Gunneridae</taxon>
        <taxon>Pentapetalae</taxon>
        <taxon>rosids</taxon>
        <taxon>Vitales</taxon>
        <taxon>Vitaceae</taxon>
        <taxon>Viteae</taxon>
        <taxon>Vitis</taxon>
    </lineage>
</organism>
<keyword evidence="6 7" id="KW-0694">RNA-binding</keyword>
<evidence type="ECO:0000256" key="2">
    <source>
        <dbReference type="ARBA" id="ARBA00022603"/>
    </source>
</evidence>
<dbReference type="PROSITE" id="PS51626">
    <property type="entry name" value="SAM_MT_TRM1"/>
    <property type="match status" value="1"/>
</dbReference>
<accession>A0ABY9D4M6</accession>
<keyword evidence="3 7" id="KW-0808">Transferase</keyword>
<comment type="similarity">
    <text evidence="7">Belongs to the class I-like SAM-binding methyltransferase superfamily. Trm1 family.</text>
</comment>
<sequence>MLNLAEQWGWTGNDTETHLGKLLKQMIDESDPKLPFGYIKLDEVASRAKINSPPLMTMMSALNKEGYAVSRSHIASNAIKTNCPMAVSIRIAKELQQRRIHSKWLLWKGGSVGTLSSRIVYSLRQDPESSRLESQEKLNGDIDKDVVGQRLEETYKRIEFIDAYSAKSRAGSVLVDLGFTPRMRHRATRKPFLKVGKRELLLLVHRV</sequence>
<dbReference type="PANTHER" id="PTHR10631:SF9">
    <property type="entry name" value="TRNA (GUANINE(26)-N(2))-DIMETHYLTRANSFERASE"/>
    <property type="match status" value="1"/>
</dbReference>
<keyword evidence="2 7" id="KW-0489">Methyltransferase</keyword>
<evidence type="ECO:0000256" key="1">
    <source>
        <dbReference type="ARBA" id="ARBA00022555"/>
    </source>
</evidence>
<keyword evidence="1 7" id="KW-0820">tRNA-binding</keyword>